<keyword evidence="2 5" id="KW-0812">Transmembrane</keyword>
<feature type="transmembrane region" description="Helical" evidence="5">
    <location>
        <begin position="37"/>
        <end position="54"/>
    </location>
</feature>
<dbReference type="Pfam" id="PF07298">
    <property type="entry name" value="NnrU"/>
    <property type="match status" value="1"/>
</dbReference>
<evidence type="ECO:0000256" key="3">
    <source>
        <dbReference type="ARBA" id="ARBA00022989"/>
    </source>
</evidence>
<evidence type="ECO:0000313" key="7">
    <source>
        <dbReference type="EMBL" id="MBA1374631.1"/>
    </source>
</evidence>
<feature type="transmembrane region" description="Helical" evidence="5">
    <location>
        <begin position="74"/>
        <end position="98"/>
    </location>
</feature>
<dbReference type="AlphaFoldDB" id="A0A7V8U8G0"/>
<name>A0A7V8U8G0_9SPHN</name>
<sequence length="226" mass="24536">MQDYAMLLAGAVGFVGSHFAMSHPLRAGLVRRLGDKGFQIAYTLVSFATLFLMVEGFKRAPVSAPFWAANELLWGVSTLLMLVSAILFVGSLIGNPALPVPEAAAKRIAVKDPHGVFRITRHPMMWGFALWGVAHILIAPRIDTFILCGAIITLALVGAKLQDGKKFVLMGDAWLHWQSRTSFIPFGRGFAFPGWAALIGGIVLWLAAQWAHMPLGVGAAGIFRWL</sequence>
<comment type="subcellular location">
    <subcellularLocation>
        <location evidence="1">Membrane</location>
        <topology evidence="1">Multi-pass membrane protein</topology>
    </subcellularLocation>
</comment>
<protein>
    <submittedName>
        <fullName evidence="7">MFS transporter</fullName>
    </submittedName>
</protein>
<gene>
    <name evidence="7" type="ORF">FG486_09785</name>
</gene>
<evidence type="ECO:0000313" key="8">
    <source>
        <dbReference type="Proteomes" id="UP000589292"/>
    </source>
</evidence>
<comment type="caution">
    <text evidence="7">The sequence shown here is derived from an EMBL/GenBank/DDBJ whole genome shotgun (WGS) entry which is preliminary data.</text>
</comment>
<dbReference type="Proteomes" id="UP000589292">
    <property type="component" value="Unassembled WGS sequence"/>
</dbReference>
<accession>A0A7V8U8G0</accession>
<feature type="transmembrane region" description="Helical" evidence="5">
    <location>
        <begin position="144"/>
        <end position="161"/>
    </location>
</feature>
<dbReference type="InterPro" id="IPR009915">
    <property type="entry name" value="NnrU_dom"/>
</dbReference>
<proteinExistence type="predicted"/>
<feature type="transmembrane region" description="Helical" evidence="5">
    <location>
        <begin position="6"/>
        <end position="25"/>
    </location>
</feature>
<organism evidence="7 8">
    <name type="scientific">Sphingomonas ursincola</name>
    <dbReference type="NCBI Taxonomy" id="56361"/>
    <lineage>
        <taxon>Bacteria</taxon>
        <taxon>Pseudomonadati</taxon>
        <taxon>Pseudomonadota</taxon>
        <taxon>Alphaproteobacteria</taxon>
        <taxon>Sphingomonadales</taxon>
        <taxon>Sphingomonadaceae</taxon>
        <taxon>Sphingomonas</taxon>
    </lineage>
</organism>
<evidence type="ECO:0000259" key="6">
    <source>
        <dbReference type="Pfam" id="PF07298"/>
    </source>
</evidence>
<keyword evidence="4 5" id="KW-0472">Membrane</keyword>
<feature type="domain" description="NnrU" evidence="6">
    <location>
        <begin position="6"/>
        <end position="217"/>
    </location>
</feature>
<evidence type="ECO:0000256" key="4">
    <source>
        <dbReference type="ARBA" id="ARBA00023136"/>
    </source>
</evidence>
<dbReference type="RefSeq" id="WP_181267957.1">
    <property type="nucleotide sequence ID" value="NZ_BAAAGB010000001.1"/>
</dbReference>
<evidence type="ECO:0000256" key="2">
    <source>
        <dbReference type="ARBA" id="ARBA00022692"/>
    </source>
</evidence>
<dbReference type="GO" id="GO:0016020">
    <property type="term" value="C:membrane"/>
    <property type="evidence" value="ECO:0007669"/>
    <property type="project" value="UniProtKB-SubCell"/>
</dbReference>
<keyword evidence="8" id="KW-1185">Reference proteome</keyword>
<feature type="transmembrane region" description="Helical" evidence="5">
    <location>
        <begin position="190"/>
        <end position="208"/>
    </location>
</feature>
<evidence type="ECO:0000256" key="5">
    <source>
        <dbReference type="SAM" id="Phobius"/>
    </source>
</evidence>
<evidence type="ECO:0000256" key="1">
    <source>
        <dbReference type="ARBA" id="ARBA00004141"/>
    </source>
</evidence>
<keyword evidence="3 5" id="KW-1133">Transmembrane helix</keyword>
<dbReference type="EMBL" id="VDES01000002">
    <property type="protein sequence ID" value="MBA1374631.1"/>
    <property type="molecule type" value="Genomic_DNA"/>
</dbReference>
<dbReference type="Gene3D" id="1.20.120.1630">
    <property type="match status" value="1"/>
</dbReference>
<reference evidence="7 8" key="1">
    <citation type="journal article" date="1994" name="Int. J. Syst. Bacteriol.">
        <title>Phylogenetic positions of novel aerobic, bacteriochlorophyll a-containing bacteria and description of Roseococcus thiosulfatophilus gen. nov., sp. nov., Erythromicrobium ramosum gen. nov., sp. nov., and Erythrobacter litoralis sp. nov.</title>
        <authorList>
            <person name="Yurkov V."/>
            <person name="Stackebrandt E."/>
            <person name="Holmes A."/>
            <person name="Fuerst J.A."/>
            <person name="Hugenholtz P."/>
            <person name="Golecki J."/>
            <person name="Gad'on N."/>
            <person name="Gorlenko V.M."/>
            <person name="Kompantseva E.I."/>
            <person name="Drews G."/>
        </authorList>
    </citation>
    <scope>NUCLEOTIDE SEQUENCE [LARGE SCALE GENOMIC DNA]</scope>
    <source>
        <strain evidence="7 8">KR-99</strain>
    </source>
</reference>